<sequence length="1320" mass="140918">MMGLQLLEQAQTPEVNMDIGAIQRNGMDIGAIQSTASPSTSGITVSGNLYIEGTIKSTDNITLYTFGRDTRYCLYSDNVVFYHPCNNRIEDTQQLLWNENAVTLSEGILVSGITTTTSGLTHMTYDNQNGRYQTLEGTTSFAVAFWTRYFFRTGPDANIFIGSCSNSEGMDVTDGLHIHGQNGKPYVHINGDEGTGGSSLNPTPTDDEWHFVVLYTEISGGQWHTYGSIDAGELNHLTSQGSIFAPMSGQRYFLIHIEDVNEASPAPIIDEVIAWTGLASPFTADEILGLRDRVWVHGIPMDANMDHLDSTSNFDLFVEGYTNFTASGDMFIESTIQTTASGDMFTFGRSSDGMLRPNDVVFYHPLNDNQEYTVQSVWSGDANFVNGQIGDALTAELMIGQYGDAIEFSASSNLYTSIERISDSTFVVGHRGLGSSGVAKIGTVTGQTAVLHDDAVFAAAIGLNDISSIEEDRFVVVYEDRDLPNHGYAKVGSISGTTITFGASGAYMSDTGSLGAPMSVSFLTPSSFVVAYQEGLSPNDEVVKIGTMSGTTITFGSGYTFAPSGNSSYVTVDRMSDTKFAIAYTDQNDGAKIKGIIGTVSSSGTVDFGDAAQFATNGSNIGMAILNSDQIVVGYRQGFASLAGESKIGSVSGTTIGVGAASLFLTTQVSRVTMNRVNDTAFLVTFRDGSNGLSKLGTVSGTTITYGESSEYYAVGPTHIDSTVLTESVSVVGFTANVGNGLLTLNPLDNSSNLSSLSDVNEFVYPGVSGSSRITTCLWGNNPTLQLSAVIIERGQKITLTSDEVSLGSGTVYWNGDNISSMMSGVNDGLNHLLVLDFENTSGNDWRLNTSVDGVGFVDQGLQSSGSQSVDVTDTSPGIIISGVSTSQWIDEVVVWAGDKNVLTQFTSTELDRLYALGQFFVEPMPNYDQRIPVSSGSKSLFIEGSVSAFISNSADLYISSSEVDSSTTSLYVRGKESLTDSSTLSIEGHGTETQSASLFLHGLETINEDKTLFVGGHDTVLASGELYVNGHIPTIASGELFVNGHNTPIASGDMFVEGLGFQTATCSLYTAGPMNIVTISGNLYIAGWDTFTSSSDLFVEGHTPSNGNFDLFTTSHEIVIASGDMFIGGLTDSLNDSATLFIHGWDSLAISGDMVVTGHEPFVASEDLFTLGLTSSSDSIGLYTQAGSFDSMNLFIGGAAAGGLARPLDWLMRTSDYSPQLIGTMDTVASGVNIQVWDITNGQNALVSITSSGCYSIGDTGRWGWSTANLSGPQIDTRQYFYRMTSDTTEVFDGQFFMKTPEKVKWIHPDDRSNYLVIF</sequence>
<dbReference type="EMBL" id="LAZR01000049">
    <property type="protein sequence ID" value="KKN98873.1"/>
    <property type="molecule type" value="Genomic_DNA"/>
</dbReference>
<reference evidence="1" key="1">
    <citation type="journal article" date="2015" name="Nature">
        <title>Complex archaea that bridge the gap between prokaryotes and eukaryotes.</title>
        <authorList>
            <person name="Spang A."/>
            <person name="Saw J.H."/>
            <person name="Jorgensen S.L."/>
            <person name="Zaremba-Niedzwiedzka K."/>
            <person name="Martijn J."/>
            <person name="Lind A.E."/>
            <person name="van Eijk R."/>
            <person name="Schleper C."/>
            <person name="Guy L."/>
            <person name="Ettema T.J."/>
        </authorList>
    </citation>
    <scope>NUCLEOTIDE SEQUENCE</scope>
</reference>
<organism evidence="1">
    <name type="scientific">marine sediment metagenome</name>
    <dbReference type="NCBI Taxonomy" id="412755"/>
    <lineage>
        <taxon>unclassified sequences</taxon>
        <taxon>metagenomes</taxon>
        <taxon>ecological metagenomes</taxon>
    </lineage>
</organism>
<proteinExistence type="predicted"/>
<evidence type="ECO:0000313" key="1">
    <source>
        <dbReference type="EMBL" id="KKN98873.1"/>
    </source>
</evidence>
<name>A0A0F9Y2J0_9ZZZZ</name>
<gene>
    <name evidence="1" type="ORF">LCGC14_0141140</name>
</gene>
<dbReference type="InterPro" id="IPR013320">
    <property type="entry name" value="ConA-like_dom_sf"/>
</dbReference>
<protein>
    <submittedName>
        <fullName evidence="1">Uncharacterized protein</fullName>
    </submittedName>
</protein>
<accession>A0A0F9Y2J0</accession>
<dbReference type="SUPFAM" id="SSF49899">
    <property type="entry name" value="Concanavalin A-like lectins/glucanases"/>
    <property type="match status" value="1"/>
</dbReference>
<comment type="caution">
    <text evidence="1">The sequence shown here is derived from an EMBL/GenBank/DDBJ whole genome shotgun (WGS) entry which is preliminary data.</text>
</comment>